<dbReference type="KEGG" id="pde:Pden_2078"/>
<gene>
    <name evidence="1" type="ordered locus">Pden_2078</name>
</gene>
<dbReference type="OrthoDB" id="7374566at2"/>
<evidence type="ECO:0000313" key="2">
    <source>
        <dbReference type="Proteomes" id="UP000000361"/>
    </source>
</evidence>
<dbReference type="eggNOG" id="ENOG502Z9H5">
    <property type="taxonomic scope" value="Bacteria"/>
</dbReference>
<organism evidence="1 2">
    <name type="scientific">Paracoccus denitrificans (strain Pd 1222)</name>
    <dbReference type="NCBI Taxonomy" id="318586"/>
    <lineage>
        <taxon>Bacteria</taxon>
        <taxon>Pseudomonadati</taxon>
        <taxon>Pseudomonadota</taxon>
        <taxon>Alphaproteobacteria</taxon>
        <taxon>Rhodobacterales</taxon>
        <taxon>Paracoccaceae</taxon>
        <taxon>Paracoccus</taxon>
    </lineage>
</organism>
<evidence type="ECO:0000313" key="1">
    <source>
        <dbReference type="EMBL" id="ABL70170.1"/>
    </source>
</evidence>
<dbReference type="GeneID" id="93450477"/>
<dbReference type="Proteomes" id="UP000000361">
    <property type="component" value="Chromosome 1"/>
</dbReference>
<keyword evidence="2" id="KW-1185">Reference proteome</keyword>
<dbReference type="EMBL" id="CP000489">
    <property type="protein sequence ID" value="ABL70170.1"/>
    <property type="molecule type" value="Genomic_DNA"/>
</dbReference>
<dbReference type="HOGENOM" id="CLU_382120_0_0_5"/>
<protein>
    <submittedName>
        <fullName evidence="1">Uncharacterized protein</fullName>
    </submittedName>
</protein>
<reference evidence="2" key="1">
    <citation type="submission" date="2006-12" db="EMBL/GenBank/DDBJ databases">
        <title>Complete sequence of chromosome 1 of Paracoccus denitrificans PD1222.</title>
        <authorList>
            <person name="Copeland A."/>
            <person name="Lucas S."/>
            <person name="Lapidus A."/>
            <person name="Barry K."/>
            <person name="Detter J.C."/>
            <person name="Glavina del Rio T."/>
            <person name="Hammon N."/>
            <person name="Israni S."/>
            <person name="Dalin E."/>
            <person name="Tice H."/>
            <person name="Pitluck S."/>
            <person name="Munk A.C."/>
            <person name="Brettin T."/>
            <person name="Bruce D."/>
            <person name="Han C."/>
            <person name="Tapia R."/>
            <person name="Gilna P."/>
            <person name="Schmutz J."/>
            <person name="Larimer F."/>
            <person name="Land M."/>
            <person name="Hauser L."/>
            <person name="Kyrpides N."/>
            <person name="Lykidis A."/>
            <person name="Spiro S."/>
            <person name="Richardson D.J."/>
            <person name="Moir J.W.B."/>
            <person name="Ferguson S.J."/>
            <person name="van Spanning R.J.M."/>
            <person name="Richardson P."/>
        </authorList>
    </citation>
    <scope>NUCLEOTIDE SEQUENCE [LARGE SCALE GENOMIC DNA]</scope>
    <source>
        <strain evidence="2">Pd 1222</strain>
    </source>
</reference>
<dbReference type="RefSeq" id="WP_011748365.1">
    <property type="nucleotide sequence ID" value="NC_008686.1"/>
</dbReference>
<dbReference type="STRING" id="318586.Pden_2078"/>
<dbReference type="AlphaFoldDB" id="A1B3S6"/>
<accession>A1B3S6</accession>
<sequence length="720" mass="80338">MVRAPAKSCPNLSRLFDDAEPSMIAAFLRMRVFDKLTWLADYHFEPDGADGDVPAAAMLREQRKEKLSPLETEAARIVNMSSDRGQFALDGLVRTKMPPDRKRQFDGQRDSLARSFWTYLNEPMLFEAAENTLHLRLYRRYDRHYQTFMVAPVQDGVADVASSALDTLLDDLRDRLDRGDGYEVDRFAIPQDGDEPAEVMYLVVHPEAPTSVRELHDDGQRTTMYFRPPGEIMIVHTPSTGRVHVRAGTRKLRHDAAESFIRTVLEQEPSQQPVDFQAYDIARFFNGFDLELPEFDDASILRARVIRVDISIGNLANRLSVSTSLDEDIGQLISDQPGLERIFRNALAIRFVEIAVQYRRGGVDGERTLDFTLTDRNTTSLLSLHDPFERVLGHRLLRHWGILRDGRAPTPRESMAVLPALLALWNLGSDRINGAWLHERGVDVKTLLDLGFLVPSGWEGDDLIDDEDDFAEHVAKVVERPEGLELYSTDGQSSSAALPERYRVYRIRDGWVASHLREQLGKALDIAAMENIRPDLIALGGLEIDGSDVPLYLARRLEDERVRAAIDTELRARDKQGIGLVLQAGDAAGSCVAANVLARLADHILLEATEIAVDMTSLISAFRRNRSLAQGGAAVEFHKSGNGAGVLSVPGKGTIDIVGAQRVMVIDRLVQAYPTPMKTDDMVAGIGNQSLGNIFGQSLWSKLKADFLRSPKRGLWEIAT</sequence>
<name>A1B3S6_PARDP</name>
<proteinExistence type="predicted"/>
<dbReference type="EnsemblBacteria" id="ABL70170">
    <property type="protein sequence ID" value="ABL70170"/>
    <property type="gene ID" value="Pden_2078"/>
</dbReference>